<organism evidence="2">
    <name type="scientific">Nothobranchius korthausae</name>
    <dbReference type="NCBI Taxonomy" id="1143690"/>
    <lineage>
        <taxon>Eukaryota</taxon>
        <taxon>Metazoa</taxon>
        <taxon>Chordata</taxon>
        <taxon>Craniata</taxon>
        <taxon>Vertebrata</taxon>
        <taxon>Euteleostomi</taxon>
        <taxon>Actinopterygii</taxon>
        <taxon>Neopterygii</taxon>
        <taxon>Teleostei</taxon>
        <taxon>Neoteleostei</taxon>
        <taxon>Acanthomorphata</taxon>
        <taxon>Ovalentaria</taxon>
        <taxon>Atherinomorphae</taxon>
        <taxon>Cyprinodontiformes</taxon>
        <taxon>Nothobranchiidae</taxon>
        <taxon>Nothobranchius</taxon>
    </lineage>
</organism>
<protein>
    <submittedName>
        <fullName evidence="2">Intraflagellar transport 46 homolog</fullName>
    </submittedName>
</protein>
<evidence type="ECO:0000313" key="2">
    <source>
        <dbReference type="EMBL" id="SBQ49376.1"/>
    </source>
</evidence>
<feature type="region of interest" description="Disordered" evidence="1">
    <location>
        <begin position="1"/>
        <end position="35"/>
    </location>
</feature>
<dbReference type="AlphaFoldDB" id="A0A1A8ESB8"/>
<dbReference type="EMBL" id="HAEB01002849">
    <property type="protein sequence ID" value="SBQ49376.1"/>
    <property type="molecule type" value="Transcribed_RNA"/>
</dbReference>
<reference evidence="2" key="2">
    <citation type="submission" date="2016-06" db="EMBL/GenBank/DDBJ databases">
        <title>The genome of a short-lived fish provides insights into sex chromosome evolution and the genetic control of aging.</title>
        <authorList>
            <person name="Reichwald K."/>
            <person name="Felder M."/>
            <person name="Petzold A."/>
            <person name="Koch P."/>
            <person name="Groth M."/>
            <person name="Platzer M."/>
        </authorList>
    </citation>
    <scope>NUCLEOTIDE SEQUENCE</scope>
    <source>
        <tissue evidence="2">Brain</tissue>
    </source>
</reference>
<sequence>FRGRQPFPIKEPLLPVSHSKENTGSHSSRGVVGGAYPQTTESCFNRSQQVTANNTVHPWMIKLSFNSRSLITQPTLALLQPRTRFAN</sequence>
<evidence type="ECO:0000256" key="1">
    <source>
        <dbReference type="SAM" id="MobiDB-lite"/>
    </source>
</evidence>
<keyword evidence="2" id="KW-0282">Flagellum</keyword>
<keyword evidence="2" id="KW-0966">Cell projection</keyword>
<proteinExistence type="predicted"/>
<feature type="non-terminal residue" evidence="2">
    <location>
        <position position="87"/>
    </location>
</feature>
<gene>
    <name evidence="2" type="primary">IFT46</name>
</gene>
<feature type="non-terminal residue" evidence="2">
    <location>
        <position position="1"/>
    </location>
</feature>
<keyword evidence="2" id="KW-0969">Cilium</keyword>
<reference evidence="2" key="1">
    <citation type="submission" date="2016-05" db="EMBL/GenBank/DDBJ databases">
        <authorList>
            <person name="Lavstsen T."/>
            <person name="Jespersen J.S."/>
        </authorList>
    </citation>
    <scope>NUCLEOTIDE SEQUENCE</scope>
    <source>
        <tissue evidence="2">Brain</tissue>
    </source>
</reference>
<accession>A0A1A8ESB8</accession>
<name>A0A1A8ESB8_9TELE</name>